<comment type="pathway">
    <text evidence="1">Sulfur metabolism; glutathione biosynthesis; glutathione from L-cysteine and L-glutamate: step 1/2.</text>
</comment>
<organism evidence="9 10">
    <name type="scientific">Methanosphaera stadtmanae</name>
    <dbReference type="NCBI Taxonomy" id="2317"/>
    <lineage>
        <taxon>Archaea</taxon>
        <taxon>Methanobacteriati</taxon>
        <taxon>Methanobacteriota</taxon>
        <taxon>Methanomada group</taxon>
        <taxon>Methanobacteria</taxon>
        <taxon>Methanobacteriales</taxon>
        <taxon>Methanobacteriaceae</taxon>
        <taxon>Methanosphaera</taxon>
    </lineage>
</organism>
<comment type="caution">
    <text evidence="9">The sequence shown here is derived from an EMBL/GenBank/DDBJ whole genome shotgun (WGS) entry which is preliminary data.</text>
</comment>
<proteinExistence type="predicted"/>
<dbReference type="GO" id="GO:0005829">
    <property type="term" value="C:cytosol"/>
    <property type="evidence" value="ECO:0007669"/>
    <property type="project" value="TreeGrafter"/>
</dbReference>
<keyword evidence="4" id="KW-0317">Glutathione biosynthesis</keyword>
<protein>
    <recommendedName>
        <fullName evidence="2">glutamate--cysteine ligase</fullName>
        <ecNumber evidence="2">6.3.2.2</ecNumber>
    </recommendedName>
</protein>
<dbReference type="EC" id="6.3.2.2" evidence="2"/>
<feature type="domain" description="Glutamate--cysteine ligase" evidence="8">
    <location>
        <begin position="15"/>
        <end position="265"/>
    </location>
</feature>
<name>A0A328Q9E6_9EURY</name>
<evidence type="ECO:0000256" key="1">
    <source>
        <dbReference type="ARBA" id="ARBA00005006"/>
    </source>
</evidence>
<evidence type="ECO:0000256" key="3">
    <source>
        <dbReference type="ARBA" id="ARBA00022598"/>
    </source>
</evidence>
<dbReference type="GO" id="GO:0005524">
    <property type="term" value="F:ATP binding"/>
    <property type="evidence" value="ECO:0007669"/>
    <property type="project" value="UniProtKB-KW"/>
</dbReference>
<keyword evidence="6" id="KW-0067">ATP-binding</keyword>
<reference evidence="9 10" key="1">
    <citation type="submission" date="2017-05" db="EMBL/GenBank/DDBJ databases">
        <title>Host range expansion of the Methanosphaera genus to humans and monogastric animals involves recent and extensive reduction in genome content.</title>
        <authorList>
            <person name="Hoedt E.C."/>
            <person name="Volmer J.G."/>
            <person name="Parks D.H."/>
            <person name="Rosewarne C.P."/>
            <person name="Denman S.E."/>
            <person name="Mcsweeney C.S."/>
            <person name="O Cuiv P."/>
            <person name="Hugenholtz P."/>
            <person name="Tyson G.W."/>
            <person name="Morrison M."/>
        </authorList>
    </citation>
    <scope>NUCLEOTIDE SEQUENCE [LARGE SCALE GENOMIC DNA]</scope>
    <source>
        <strain evidence="9 10">PA5</strain>
    </source>
</reference>
<dbReference type="InterPro" id="IPR014746">
    <property type="entry name" value="Gln_synth/guanido_kin_cat_dom"/>
</dbReference>
<dbReference type="GO" id="GO:0046872">
    <property type="term" value="F:metal ion binding"/>
    <property type="evidence" value="ECO:0007669"/>
    <property type="project" value="TreeGrafter"/>
</dbReference>
<evidence type="ECO:0000313" key="9">
    <source>
        <dbReference type="EMBL" id="RAP03390.1"/>
    </source>
</evidence>
<dbReference type="EMBL" id="NGJK01000026">
    <property type="protein sequence ID" value="RAP03390.1"/>
    <property type="molecule type" value="Genomic_DNA"/>
</dbReference>
<dbReference type="NCBIfam" id="NF002688">
    <property type="entry name" value="PRK02471.1"/>
    <property type="match status" value="1"/>
</dbReference>
<dbReference type="Gene3D" id="3.30.590.20">
    <property type="match status" value="1"/>
</dbReference>
<dbReference type="Pfam" id="PF04262">
    <property type="entry name" value="Glu_cys_ligase"/>
    <property type="match status" value="1"/>
</dbReference>
<evidence type="ECO:0000256" key="5">
    <source>
        <dbReference type="ARBA" id="ARBA00022741"/>
    </source>
</evidence>
<dbReference type="AlphaFoldDB" id="A0A328Q9E6"/>
<gene>
    <name evidence="9" type="ORF">CA615_02535</name>
</gene>
<evidence type="ECO:0000256" key="4">
    <source>
        <dbReference type="ARBA" id="ARBA00022684"/>
    </source>
</evidence>
<evidence type="ECO:0000256" key="2">
    <source>
        <dbReference type="ARBA" id="ARBA00012220"/>
    </source>
</evidence>
<dbReference type="RefSeq" id="WP_112149405.1">
    <property type="nucleotide sequence ID" value="NZ_NGJK01000026.1"/>
</dbReference>
<dbReference type="InterPro" id="IPR006334">
    <property type="entry name" value="Glut_cys_ligase"/>
</dbReference>
<dbReference type="SUPFAM" id="SSF55931">
    <property type="entry name" value="Glutamine synthetase/guanido kinase"/>
    <property type="match status" value="1"/>
</dbReference>
<sequence>MKNYFNIEEIEKILTNNELLSGNFGLEKEGLRVTKDGNLSLTPHPEVFGDKLKNPYITTDFSESQIEIVTPSFNTLNEVYQFLSFISDLVNINIPDNEYIWNQSLPCIIPDDSKIPIAKYSKEGKDAYEYRKNLSKKYGRKLQLISGIHYNFSFDEKVIEKLYKNISHDLSYKNFKNQFYLKIVRNYLRYKWLIIYLTGTSIACHETFIEKCYNLMNKKDNYDSYYGTEAVSYRNASCGYKNKTPLYPRYTSVDEFIRDVKDFINKGLLSESKELYTQIRLKPHDRNNFLKSLKEDGIQYIEIRTIDINPFDKCGISMEDMEFIHIFLLYLLLKEESTYDKWQEESLINEENTAENAFNTNLKLLNDGCEVSLKNWAFNIINEIKQINTRLDLGKDEIIHTMQERIENPKKTHAYKLRNIIKNKGYINSQLSIAKNNKQTSEDIFNMEHIMKNEKLLKYYNDAIEKL</sequence>
<evidence type="ECO:0000313" key="10">
    <source>
        <dbReference type="Proteomes" id="UP000248557"/>
    </source>
</evidence>
<evidence type="ECO:0000256" key="6">
    <source>
        <dbReference type="ARBA" id="ARBA00022840"/>
    </source>
</evidence>
<dbReference type="InterPro" id="IPR007370">
    <property type="entry name" value="Glu_cys_ligase"/>
</dbReference>
<evidence type="ECO:0000259" key="8">
    <source>
        <dbReference type="Pfam" id="PF04262"/>
    </source>
</evidence>
<keyword evidence="5" id="KW-0547">Nucleotide-binding</keyword>
<evidence type="ECO:0000256" key="7">
    <source>
        <dbReference type="ARBA" id="ARBA00048819"/>
    </source>
</evidence>
<dbReference type="GO" id="GO:0006750">
    <property type="term" value="P:glutathione biosynthetic process"/>
    <property type="evidence" value="ECO:0007669"/>
    <property type="project" value="UniProtKB-KW"/>
</dbReference>
<accession>A0A328Q9E6</accession>
<dbReference type="PANTHER" id="PTHR38761">
    <property type="entry name" value="GLUTAMATE--CYSTEINE LIGASE"/>
    <property type="match status" value="1"/>
</dbReference>
<keyword evidence="3 9" id="KW-0436">Ligase</keyword>
<dbReference type="Proteomes" id="UP000248557">
    <property type="component" value="Unassembled WGS sequence"/>
</dbReference>
<comment type="catalytic activity">
    <reaction evidence="7">
        <text>L-cysteine + L-glutamate + ATP = gamma-L-glutamyl-L-cysteine + ADP + phosphate + H(+)</text>
        <dbReference type="Rhea" id="RHEA:13285"/>
        <dbReference type="ChEBI" id="CHEBI:15378"/>
        <dbReference type="ChEBI" id="CHEBI:29985"/>
        <dbReference type="ChEBI" id="CHEBI:30616"/>
        <dbReference type="ChEBI" id="CHEBI:35235"/>
        <dbReference type="ChEBI" id="CHEBI:43474"/>
        <dbReference type="ChEBI" id="CHEBI:58173"/>
        <dbReference type="ChEBI" id="CHEBI:456216"/>
        <dbReference type="EC" id="6.3.2.2"/>
    </reaction>
</comment>
<dbReference type="GO" id="GO:0004357">
    <property type="term" value="F:glutamate-cysteine ligase activity"/>
    <property type="evidence" value="ECO:0007669"/>
    <property type="project" value="UniProtKB-EC"/>
</dbReference>
<dbReference type="PANTHER" id="PTHR38761:SF1">
    <property type="entry name" value="GLUTAMATE--CYSTEINE LIGASE"/>
    <property type="match status" value="1"/>
</dbReference>